<sequence length="125" mass="14310">MSTKLFIIMTAVFLYSCTAPSKDPDIQIPKQETESHDEIVFHDYTDPLGEKLSVGTHKEKDSRTVKYNGNVYVLDKDFESNTYSTSDNEYQFTENKAEVTFLKKNYNMVLFTSKKSAAQATTQLQ</sequence>
<keyword evidence="2" id="KW-1185">Reference proteome</keyword>
<organism evidence="1 2">
    <name type="scientific">Chryseobacterium caseinilyticum</name>
    <dbReference type="NCBI Taxonomy" id="2771428"/>
    <lineage>
        <taxon>Bacteria</taxon>
        <taxon>Pseudomonadati</taxon>
        <taxon>Bacteroidota</taxon>
        <taxon>Flavobacteriia</taxon>
        <taxon>Flavobacteriales</taxon>
        <taxon>Weeksellaceae</taxon>
        <taxon>Chryseobacterium group</taxon>
        <taxon>Chryseobacterium</taxon>
    </lineage>
</organism>
<dbReference type="Proteomes" id="UP000637299">
    <property type="component" value="Unassembled WGS sequence"/>
</dbReference>
<dbReference type="PROSITE" id="PS51257">
    <property type="entry name" value="PROKAR_LIPOPROTEIN"/>
    <property type="match status" value="1"/>
</dbReference>
<dbReference type="RefSeq" id="WP_191736388.1">
    <property type="nucleotide sequence ID" value="NZ_JACYFS010000002.1"/>
</dbReference>
<evidence type="ECO:0008006" key="3">
    <source>
        <dbReference type="Google" id="ProtNLM"/>
    </source>
</evidence>
<reference evidence="1 2" key="1">
    <citation type="submission" date="2020-09" db="EMBL/GenBank/DDBJ databases">
        <title>Genome seq and assembly of Chryseobacterium sp.</title>
        <authorList>
            <person name="Chhetri G."/>
        </authorList>
    </citation>
    <scope>NUCLEOTIDE SEQUENCE [LARGE SCALE GENOMIC DNA]</scope>
    <source>
        <strain evidence="1 2">GCR10</strain>
    </source>
</reference>
<protein>
    <recommendedName>
        <fullName evidence="3">Copper resistance protein NlpE</fullName>
    </recommendedName>
</protein>
<proteinExistence type="predicted"/>
<gene>
    <name evidence="1" type="ORF">IC610_08490</name>
</gene>
<comment type="caution">
    <text evidence="1">The sequence shown here is derived from an EMBL/GenBank/DDBJ whole genome shotgun (WGS) entry which is preliminary data.</text>
</comment>
<dbReference type="EMBL" id="JACYFS010000002">
    <property type="protein sequence ID" value="MBD8082452.1"/>
    <property type="molecule type" value="Genomic_DNA"/>
</dbReference>
<accession>A0ABR8ZB41</accession>
<evidence type="ECO:0000313" key="1">
    <source>
        <dbReference type="EMBL" id="MBD8082452.1"/>
    </source>
</evidence>
<evidence type="ECO:0000313" key="2">
    <source>
        <dbReference type="Proteomes" id="UP000637299"/>
    </source>
</evidence>
<name>A0ABR8ZB41_9FLAO</name>